<reference evidence="2" key="1">
    <citation type="submission" date="2016-10" db="EMBL/GenBank/DDBJ databases">
        <authorList>
            <person name="Varghese N."/>
            <person name="Submissions S."/>
        </authorList>
    </citation>
    <scope>NUCLEOTIDE SEQUENCE [LARGE SCALE GENOMIC DNA]</scope>
    <source>
        <strain evidence="2">DSM 26922</strain>
    </source>
</reference>
<name>A0A1H3A0E8_9RHOB</name>
<dbReference type="Proteomes" id="UP000199441">
    <property type="component" value="Unassembled WGS sequence"/>
</dbReference>
<dbReference type="EMBL" id="FNOI01000005">
    <property type="protein sequence ID" value="SDX22708.1"/>
    <property type="molecule type" value="Genomic_DNA"/>
</dbReference>
<accession>A0A1H3A0E8</accession>
<dbReference type="RefSeq" id="WP_089947441.1">
    <property type="nucleotide sequence ID" value="NZ_FNOI01000005.1"/>
</dbReference>
<evidence type="ECO:0000313" key="2">
    <source>
        <dbReference type="Proteomes" id="UP000199441"/>
    </source>
</evidence>
<organism evidence="1 2">
    <name type="scientific">Litoreibacter albidus</name>
    <dbReference type="NCBI Taxonomy" id="670155"/>
    <lineage>
        <taxon>Bacteria</taxon>
        <taxon>Pseudomonadati</taxon>
        <taxon>Pseudomonadota</taxon>
        <taxon>Alphaproteobacteria</taxon>
        <taxon>Rhodobacterales</taxon>
        <taxon>Roseobacteraceae</taxon>
        <taxon>Litoreibacter</taxon>
    </lineage>
</organism>
<proteinExistence type="predicted"/>
<dbReference type="AlphaFoldDB" id="A0A1H3A0E8"/>
<dbReference type="OrthoDB" id="7871347at2"/>
<keyword evidence="2" id="KW-1185">Reference proteome</keyword>
<protein>
    <submittedName>
        <fullName evidence="1">Uncharacterized protein</fullName>
    </submittedName>
</protein>
<evidence type="ECO:0000313" key="1">
    <source>
        <dbReference type="EMBL" id="SDX22708.1"/>
    </source>
</evidence>
<gene>
    <name evidence="1" type="ORF">SAMN04488001_2674</name>
</gene>
<sequence>MPDTDISNVNENDLIWQLTGARAGPAVLVTGDLEALAPVVERLQMLPSLVYLRGALMVGSPDAKAEADEVLHLRTADPAQLYWTILNRIAELGMISGRGIPTGLLAA</sequence>